<dbReference type="PROSITE" id="PS50206">
    <property type="entry name" value="RHODANESE_3"/>
    <property type="match status" value="1"/>
</dbReference>
<evidence type="ECO:0000256" key="9">
    <source>
        <dbReference type="RuleBase" id="RU004504"/>
    </source>
</evidence>
<comment type="catalytic activity">
    <reaction evidence="8">
        <text>(sulfur carrier)-H + L-cysteine = (sulfur carrier)-SH + L-alanine</text>
        <dbReference type="Rhea" id="RHEA:43892"/>
        <dbReference type="Rhea" id="RHEA-COMP:14737"/>
        <dbReference type="Rhea" id="RHEA-COMP:14739"/>
        <dbReference type="ChEBI" id="CHEBI:29917"/>
        <dbReference type="ChEBI" id="CHEBI:35235"/>
        <dbReference type="ChEBI" id="CHEBI:57972"/>
        <dbReference type="ChEBI" id="CHEBI:64428"/>
        <dbReference type="EC" id="2.8.1.7"/>
    </reaction>
</comment>
<dbReference type="InterPro" id="IPR015424">
    <property type="entry name" value="PyrdxlP-dep_Trfase"/>
</dbReference>
<dbReference type="InterPro" id="IPR036873">
    <property type="entry name" value="Rhodanese-like_dom_sf"/>
</dbReference>
<evidence type="ECO:0000313" key="11">
    <source>
        <dbReference type="EMBL" id="GGW62273.1"/>
    </source>
</evidence>
<comment type="caution">
    <text evidence="11">The sequence shown here is derived from an EMBL/GenBank/DDBJ whole genome shotgun (WGS) entry which is preliminary data.</text>
</comment>
<dbReference type="InterPro" id="IPR015422">
    <property type="entry name" value="PyrdxlP-dep_Trfase_small"/>
</dbReference>
<dbReference type="SUPFAM" id="SSF52821">
    <property type="entry name" value="Rhodanese/Cell cycle control phosphatase"/>
    <property type="match status" value="1"/>
</dbReference>
<dbReference type="PROSITE" id="PS00595">
    <property type="entry name" value="AA_TRANSFER_CLASS_5"/>
    <property type="match status" value="1"/>
</dbReference>
<keyword evidence="4" id="KW-0479">Metal-binding</keyword>
<keyword evidence="7" id="KW-0411">Iron-sulfur</keyword>
<dbReference type="EMBL" id="BMYR01000007">
    <property type="protein sequence ID" value="GGW62273.1"/>
    <property type="molecule type" value="Genomic_DNA"/>
</dbReference>
<dbReference type="Proteomes" id="UP000634667">
    <property type="component" value="Unassembled WGS sequence"/>
</dbReference>
<dbReference type="InterPro" id="IPR020578">
    <property type="entry name" value="Aminotrans_V_PyrdxlP_BS"/>
</dbReference>
<dbReference type="Gene3D" id="3.60.15.10">
    <property type="entry name" value="Ribonuclease Z/Hydroxyacylglutathione hydrolase-like"/>
    <property type="match status" value="1"/>
</dbReference>
<dbReference type="Pfam" id="PF00266">
    <property type="entry name" value="Aminotran_5"/>
    <property type="match status" value="1"/>
</dbReference>
<evidence type="ECO:0000256" key="5">
    <source>
        <dbReference type="ARBA" id="ARBA00022898"/>
    </source>
</evidence>
<dbReference type="Gene3D" id="1.10.260.50">
    <property type="match status" value="1"/>
</dbReference>
<evidence type="ECO:0000256" key="8">
    <source>
        <dbReference type="ARBA" id="ARBA00050776"/>
    </source>
</evidence>
<dbReference type="RefSeq" id="WP_189482653.1">
    <property type="nucleotide sequence ID" value="NZ_BMYR01000007.1"/>
</dbReference>
<dbReference type="CDD" id="cd00158">
    <property type="entry name" value="RHOD"/>
    <property type="match status" value="1"/>
</dbReference>
<name>A0ABQ2WNI1_9ALTE</name>
<dbReference type="InterPro" id="IPR015421">
    <property type="entry name" value="PyrdxlP-dep_Trfase_major"/>
</dbReference>
<feature type="domain" description="Rhodanese" evidence="10">
    <location>
        <begin position="658"/>
        <end position="747"/>
    </location>
</feature>
<dbReference type="Gene3D" id="3.90.1150.10">
    <property type="entry name" value="Aspartate Aminotransferase, domain 1"/>
    <property type="match status" value="1"/>
</dbReference>
<dbReference type="SUPFAM" id="SSF53383">
    <property type="entry name" value="PLP-dependent transferases"/>
    <property type="match status" value="1"/>
</dbReference>
<dbReference type="EC" id="2.8.1.7" evidence="3"/>
<dbReference type="Pfam" id="PF00581">
    <property type="entry name" value="Rhodanese"/>
    <property type="match status" value="1"/>
</dbReference>
<dbReference type="InterPro" id="IPR001763">
    <property type="entry name" value="Rhodanese-like_dom"/>
</dbReference>
<dbReference type="PANTHER" id="PTHR11601:SF34">
    <property type="entry name" value="CYSTEINE DESULFURASE"/>
    <property type="match status" value="1"/>
</dbReference>
<dbReference type="Gene3D" id="3.40.250.10">
    <property type="entry name" value="Rhodanese-like domain"/>
    <property type="match status" value="1"/>
</dbReference>
<evidence type="ECO:0000313" key="12">
    <source>
        <dbReference type="Proteomes" id="UP000634667"/>
    </source>
</evidence>
<protein>
    <recommendedName>
        <fullName evidence="3">cysteine desulfurase</fullName>
        <ecNumber evidence="3">2.8.1.7</ecNumber>
    </recommendedName>
</protein>
<proteinExistence type="inferred from homology"/>
<reference evidence="12" key="1">
    <citation type="journal article" date="2019" name="Int. J. Syst. Evol. Microbiol.">
        <title>The Global Catalogue of Microorganisms (GCM) 10K type strain sequencing project: providing services to taxonomists for standard genome sequencing and annotation.</title>
        <authorList>
            <consortium name="The Broad Institute Genomics Platform"/>
            <consortium name="The Broad Institute Genome Sequencing Center for Infectious Disease"/>
            <person name="Wu L."/>
            <person name="Ma J."/>
        </authorList>
    </citation>
    <scope>NUCLEOTIDE SEQUENCE [LARGE SCALE GENOMIC DNA]</scope>
    <source>
        <strain evidence="12">KCTC 23723</strain>
    </source>
</reference>
<dbReference type="PANTHER" id="PTHR11601">
    <property type="entry name" value="CYSTEINE DESULFURYLASE FAMILY MEMBER"/>
    <property type="match status" value="1"/>
</dbReference>
<comment type="similarity">
    <text evidence="2">Belongs to the class-V pyridoxal-phosphate-dependent aminotransferase family. NifS/IscS subfamily.</text>
</comment>
<dbReference type="Gene3D" id="3.40.640.10">
    <property type="entry name" value="Type I PLP-dependent aspartate aminotransferase-like (Major domain)"/>
    <property type="match status" value="1"/>
</dbReference>
<dbReference type="SUPFAM" id="SSF56281">
    <property type="entry name" value="Metallo-hydrolase/oxidoreductase"/>
    <property type="match status" value="1"/>
</dbReference>
<comment type="cofactor">
    <cofactor evidence="1 9">
        <name>pyridoxal 5'-phosphate</name>
        <dbReference type="ChEBI" id="CHEBI:597326"/>
    </cofactor>
</comment>
<evidence type="ECO:0000256" key="2">
    <source>
        <dbReference type="ARBA" id="ARBA00006490"/>
    </source>
</evidence>
<sequence length="747" mass="80501">MSAPIVNCRTLTEVYLDNNATTPVLFGAAQAVLHAMQQDFGNPSSSHSTGIKAKAALEQTRSLARQVLGADSGDIIFTSGATEGIQTSVISALEAIRARGLGGPNTLLLYGATEHKAVPESLKHWNSLLQVNATLKAIPVLSTGQLDLTALAALLPHAALVCTMAANNETGVQQDLHALEQVIRQGKPDIYWLVDCVQALGKMSLHLAATTIDYAPFSGHKLYGPKGIGFLYVRAGAPYRPLITGGGQEGGLRSGTENLPGIAALNTIFTELLKEEPRLFCSNAVLWRYRTDLLSALREVFPALVLNSDAPYVIPTTINFSVPGFFAKDILDLFDAAGIRVSSGSACSSKVTGSYVLEAMGLERWRSESAIRLSFGPAMTDAECQQACERIRALAQVVQKHHLVLTDADPLNVPDADGLYQFKYDACCTYLLMCAQRREAIIIDPVMPLAERLANIIQGQGWSLLAVLDTHLHEETNAASEVLRALLGVSQPYDNVGWTQASNDLTLGAYQLTRIATPGHSAVAYSYLLRHHMQLKAAFVGDIVLPGGIGRTDMPGGNAAKLQQSLQVLVSQLYPDTLLLSSHDYAQRFVTTFDQAIKETPLLETILAGSAEPQWLHALNAQALVLQQASSHFCGLVEVTAHDAIALVSSTELPTLLAGTALTIVDVREPYEQSAGALMHYLPVPATIIQVPLSRLCDAVLHQRLQPEQALLLVCRTGNRSLLAARVLRRLGFNQLWNLQGGVALLR</sequence>
<gene>
    <name evidence="11" type="ORF">GCM10008111_17740</name>
</gene>
<dbReference type="InterPro" id="IPR000192">
    <property type="entry name" value="Aminotrans_V_dom"/>
</dbReference>
<dbReference type="InterPro" id="IPR036866">
    <property type="entry name" value="RibonucZ/Hydroxyglut_hydro"/>
</dbReference>
<organism evidence="11 12">
    <name type="scientific">Alishewanella tabrizica</name>
    <dbReference type="NCBI Taxonomy" id="671278"/>
    <lineage>
        <taxon>Bacteria</taxon>
        <taxon>Pseudomonadati</taxon>
        <taxon>Pseudomonadota</taxon>
        <taxon>Gammaproteobacteria</taxon>
        <taxon>Alteromonadales</taxon>
        <taxon>Alteromonadaceae</taxon>
        <taxon>Alishewanella</taxon>
    </lineage>
</organism>
<evidence type="ECO:0000256" key="3">
    <source>
        <dbReference type="ARBA" id="ARBA00012239"/>
    </source>
</evidence>
<keyword evidence="12" id="KW-1185">Reference proteome</keyword>
<evidence type="ECO:0000259" key="10">
    <source>
        <dbReference type="PROSITE" id="PS50206"/>
    </source>
</evidence>
<evidence type="ECO:0000256" key="7">
    <source>
        <dbReference type="ARBA" id="ARBA00023014"/>
    </source>
</evidence>
<accession>A0ABQ2WNI1</accession>
<evidence type="ECO:0000256" key="1">
    <source>
        <dbReference type="ARBA" id="ARBA00001933"/>
    </source>
</evidence>
<evidence type="ECO:0000256" key="6">
    <source>
        <dbReference type="ARBA" id="ARBA00023004"/>
    </source>
</evidence>
<keyword evidence="6" id="KW-0408">Iron</keyword>
<keyword evidence="5" id="KW-0663">Pyridoxal phosphate</keyword>
<evidence type="ECO:0000256" key="4">
    <source>
        <dbReference type="ARBA" id="ARBA00022723"/>
    </source>
</evidence>